<reference evidence="19 20" key="1">
    <citation type="submission" date="2017-02" db="EMBL/GenBank/DDBJ databases">
        <title>Whole genome sequencing of Metallibacterium scheffleri DSM 24874 (T).</title>
        <authorList>
            <person name="Kumar S."/>
            <person name="Patil P."/>
            <person name="Patil P.B."/>
        </authorList>
    </citation>
    <scope>NUCLEOTIDE SEQUENCE [LARGE SCALE GENOMIC DNA]</scope>
    <source>
        <strain evidence="19 20">DSM 24874</strain>
    </source>
</reference>
<evidence type="ECO:0000256" key="6">
    <source>
        <dbReference type="ARBA" id="ARBA00022723"/>
    </source>
</evidence>
<feature type="domain" description="Orn/DAP/Arg decarboxylase 2 N-terminal" evidence="16">
    <location>
        <begin position="93"/>
        <end position="342"/>
    </location>
</feature>
<evidence type="ECO:0000256" key="1">
    <source>
        <dbReference type="ARBA" id="ARBA00001933"/>
    </source>
</evidence>
<dbReference type="InterPro" id="IPR029066">
    <property type="entry name" value="PLP-binding_barrel"/>
</dbReference>
<dbReference type="SUPFAM" id="SSF50621">
    <property type="entry name" value="Alanine racemase C-terminal domain-like"/>
    <property type="match status" value="1"/>
</dbReference>
<dbReference type="GO" id="GO:0033388">
    <property type="term" value="P:putrescine biosynthetic process from arginine"/>
    <property type="evidence" value="ECO:0007669"/>
    <property type="project" value="TreeGrafter"/>
</dbReference>
<dbReference type="InterPro" id="IPR022653">
    <property type="entry name" value="De-COase2_pyr-phos_BS"/>
</dbReference>
<accession>A0A4S3KSP8</accession>
<dbReference type="EC" id="4.1.1.19" evidence="5 13"/>
<evidence type="ECO:0000256" key="15">
    <source>
        <dbReference type="PIRSR" id="PIRSR600183-50"/>
    </source>
</evidence>
<sequence>MPEHWDRDAARHTYAMPYWSDGYFDIDEQGRVSARPRGDAGPALALADAVAAARASGLRLPLLLRFPDILHHRRARLQQAFAAAMTTHGYRGGYTAVYPIKVNQQRGVAGELAAGGDPADFGLEAGSKPELLAVLGIAKPGSLVVCNGYKDAEYIRLALIGRRMGLDVVIVIEKPSELEHVLRESAALHVAPLLGVRMRLATLGAGKWQNTGGDKAKFGLTPRQLLDLLARLRAAGLGDALQLLHFHMGSQLSNLRDIASGMREAGQYLVQLARQDVNLRWVDVGGGLGVDYEGTRSRSSCSVNYAIEQYAQAIVQPLAELCAAAALTPPRIVTEAGRAMTAHHAVLIANVSEVEPAPHGARAALAADAPAALRHLHALHAELAARPATEIYLEAQQHHAEGLALFALGQLDLAQRAALDDVFHALAHAVRARLDPHERAQRALLDELDEKLVDKYFVNFSVFESIPDVWAIDQIFPIVPIAGLDRKPARRGVIADLTCDSDGRIDHYVDAGGVDVSLPLHALPDDPGSPYCLGIFMVGAYQETLGDIHNLFGDTDAVNVRVGADGRPVLSHHRRGDSAALMLEYVGYDLAALRETWRQRLHDAGLDTAQAAPLLAALQAGVDGYTYLATPA</sequence>
<evidence type="ECO:0000256" key="13">
    <source>
        <dbReference type="NCBIfam" id="TIGR01273"/>
    </source>
</evidence>
<dbReference type="PANTHER" id="PTHR43295">
    <property type="entry name" value="ARGININE DECARBOXYLASE"/>
    <property type="match status" value="1"/>
</dbReference>
<evidence type="ECO:0000313" key="19">
    <source>
        <dbReference type="EMBL" id="THD11996.1"/>
    </source>
</evidence>
<dbReference type="Pfam" id="PF17810">
    <property type="entry name" value="Arg_decarb_HB"/>
    <property type="match status" value="1"/>
</dbReference>
<comment type="cofactor">
    <cofactor evidence="2">
        <name>Mg(2+)</name>
        <dbReference type="ChEBI" id="CHEBI:18420"/>
    </cofactor>
</comment>
<dbReference type="PROSITE" id="PS00878">
    <property type="entry name" value="ODR_DC_2_1"/>
    <property type="match status" value="1"/>
</dbReference>
<evidence type="ECO:0000256" key="3">
    <source>
        <dbReference type="ARBA" id="ARBA00002257"/>
    </source>
</evidence>
<dbReference type="RefSeq" id="WP_081126123.1">
    <property type="nucleotide sequence ID" value="NZ_DAHXOC010000050.1"/>
</dbReference>
<feature type="domain" description="Arginine decarboxylase helical bundle" evidence="17">
    <location>
        <begin position="367"/>
        <end position="449"/>
    </location>
</feature>
<dbReference type="NCBIfam" id="TIGR01273">
    <property type="entry name" value="speA"/>
    <property type="match status" value="1"/>
</dbReference>
<dbReference type="PRINTS" id="PR01180">
    <property type="entry name" value="ARGDCRBXLASE"/>
</dbReference>
<dbReference type="InterPro" id="IPR009006">
    <property type="entry name" value="Ala_racemase/Decarboxylase_C"/>
</dbReference>
<evidence type="ECO:0000313" key="20">
    <source>
        <dbReference type="Proteomes" id="UP000307749"/>
    </source>
</evidence>
<dbReference type="AlphaFoldDB" id="A0A4S3KSP8"/>
<evidence type="ECO:0000256" key="14">
    <source>
        <dbReference type="PIRSR" id="PIRSR001336-50"/>
    </source>
</evidence>
<keyword evidence="20" id="KW-1185">Reference proteome</keyword>
<dbReference type="InterPro" id="IPR041128">
    <property type="entry name" value="Arg_decarbox_C"/>
</dbReference>
<evidence type="ECO:0000256" key="12">
    <source>
        <dbReference type="ARBA" id="ARBA00023239"/>
    </source>
</evidence>
<evidence type="ECO:0000259" key="18">
    <source>
        <dbReference type="Pfam" id="PF17944"/>
    </source>
</evidence>
<dbReference type="PROSITE" id="PS00879">
    <property type="entry name" value="ODR_DC_2_2"/>
    <property type="match status" value="1"/>
</dbReference>
<dbReference type="InterPro" id="IPR000183">
    <property type="entry name" value="Orn/DAP/Arg_de-COase"/>
</dbReference>
<name>A0A4S3KSP8_9GAMM</name>
<dbReference type="GO" id="GO:0046872">
    <property type="term" value="F:metal ion binding"/>
    <property type="evidence" value="ECO:0007669"/>
    <property type="project" value="UniProtKB-KW"/>
</dbReference>
<keyword evidence="10" id="KW-0745">Spermidine biosynthesis</keyword>
<organism evidence="19 20">
    <name type="scientific">Metallibacterium scheffleri</name>
    <dbReference type="NCBI Taxonomy" id="993689"/>
    <lineage>
        <taxon>Bacteria</taxon>
        <taxon>Pseudomonadati</taxon>
        <taxon>Pseudomonadota</taxon>
        <taxon>Gammaproteobacteria</taxon>
        <taxon>Lysobacterales</taxon>
        <taxon>Rhodanobacteraceae</taxon>
        <taxon>Metallibacterium</taxon>
    </lineage>
</organism>
<dbReference type="Pfam" id="PF02784">
    <property type="entry name" value="Orn_Arg_deC_N"/>
    <property type="match status" value="1"/>
</dbReference>
<evidence type="ECO:0000256" key="10">
    <source>
        <dbReference type="ARBA" id="ARBA00023066"/>
    </source>
</evidence>
<dbReference type="OrthoDB" id="9802658at2"/>
<evidence type="ECO:0000259" key="17">
    <source>
        <dbReference type="Pfam" id="PF17810"/>
    </source>
</evidence>
<dbReference type="Pfam" id="PF17944">
    <property type="entry name" value="Arg_decarbox_C"/>
    <property type="match status" value="1"/>
</dbReference>
<dbReference type="CDD" id="cd06830">
    <property type="entry name" value="PLPDE_III_ADC"/>
    <property type="match status" value="1"/>
</dbReference>
<dbReference type="InterPro" id="IPR040634">
    <property type="entry name" value="Arg_decarb_HB"/>
</dbReference>
<evidence type="ECO:0000256" key="5">
    <source>
        <dbReference type="ARBA" id="ARBA00012426"/>
    </source>
</evidence>
<dbReference type="InterPro" id="IPR022644">
    <property type="entry name" value="De-COase2_N"/>
</dbReference>
<feature type="active site" description="Proton donor" evidence="15">
    <location>
        <position position="499"/>
    </location>
</feature>
<keyword evidence="9 14" id="KW-0663">Pyridoxal phosphate</keyword>
<evidence type="ECO:0000256" key="7">
    <source>
        <dbReference type="ARBA" id="ARBA00022793"/>
    </source>
</evidence>
<dbReference type="SUPFAM" id="SSF51419">
    <property type="entry name" value="PLP-binding barrel"/>
    <property type="match status" value="1"/>
</dbReference>
<dbReference type="PRINTS" id="PR01179">
    <property type="entry name" value="ODADCRBXLASE"/>
</dbReference>
<evidence type="ECO:0000256" key="2">
    <source>
        <dbReference type="ARBA" id="ARBA00001946"/>
    </source>
</evidence>
<evidence type="ECO:0000256" key="8">
    <source>
        <dbReference type="ARBA" id="ARBA00022842"/>
    </source>
</evidence>
<gene>
    <name evidence="19" type="ORF">B1806_01305</name>
</gene>
<feature type="domain" description="Arginine decarboxylase C-terminal helical" evidence="18">
    <location>
        <begin position="582"/>
        <end position="628"/>
    </location>
</feature>
<dbReference type="NCBIfam" id="NF003763">
    <property type="entry name" value="PRK05354.1"/>
    <property type="match status" value="1"/>
</dbReference>
<comment type="cofactor">
    <cofactor evidence="1 14">
        <name>pyridoxal 5'-phosphate</name>
        <dbReference type="ChEBI" id="CHEBI:597326"/>
    </cofactor>
</comment>
<dbReference type="GO" id="GO:0008295">
    <property type="term" value="P:spermidine biosynthetic process"/>
    <property type="evidence" value="ECO:0007669"/>
    <property type="project" value="UniProtKB-UniRule"/>
</dbReference>
<proteinExistence type="inferred from homology"/>
<keyword evidence="8" id="KW-0460">Magnesium</keyword>
<dbReference type="Gene3D" id="1.20.58.930">
    <property type="match status" value="1"/>
</dbReference>
<feature type="modified residue" description="N6-(pyridoxal phosphate)lysine" evidence="14">
    <location>
        <position position="101"/>
    </location>
</feature>
<dbReference type="GO" id="GO:0008792">
    <property type="term" value="F:arginine decarboxylase activity"/>
    <property type="evidence" value="ECO:0007669"/>
    <property type="project" value="UniProtKB-UniRule"/>
</dbReference>
<dbReference type="STRING" id="993689.GCA_002077135_00731"/>
<dbReference type="InterPro" id="IPR002985">
    <property type="entry name" value="Arg_decrbxlase"/>
</dbReference>
<comment type="caution">
    <text evidence="19">The sequence shown here is derived from an EMBL/GenBank/DDBJ whole genome shotgun (WGS) entry which is preliminary data.</text>
</comment>
<evidence type="ECO:0000256" key="4">
    <source>
        <dbReference type="ARBA" id="ARBA00008357"/>
    </source>
</evidence>
<dbReference type="Gene3D" id="1.10.287.3440">
    <property type="match status" value="1"/>
</dbReference>
<evidence type="ECO:0000256" key="11">
    <source>
        <dbReference type="ARBA" id="ARBA00023115"/>
    </source>
</evidence>
<dbReference type="PIRSF" id="PIRSF001336">
    <property type="entry name" value="Arg_decrbxlase"/>
    <property type="match status" value="1"/>
</dbReference>
<keyword evidence="7" id="KW-0210">Decarboxylase</keyword>
<protein>
    <recommendedName>
        <fullName evidence="5 13">Arginine decarboxylase</fullName>
        <ecNumber evidence="5 13">4.1.1.19</ecNumber>
    </recommendedName>
</protein>
<dbReference type="InterPro" id="IPR022657">
    <property type="entry name" value="De-COase2_CS"/>
</dbReference>
<dbReference type="EMBL" id="MWQO01000004">
    <property type="protein sequence ID" value="THD11996.1"/>
    <property type="molecule type" value="Genomic_DNA"/>
</dbReference>
<dbReference type="Gene3D" id="2.40.37.10">
    <property type="entry name" value="Lyase, Ornithine Decarboxylase, Chain A, domain 1"/>
    <property type="match status" value="1"/>
</dbReference>
<dbReference type="Proteomes" id="UP000307749">
    <property type="component" value="Unassembled WGS sequence"/>
</dbReference>
<dbReference type="Gene3D" id="3.20.20.10">
    <property type="entry name" value="Alanine racemase"/>
    <property type="match status" value="1"/>
</dbReference>
<comment type="function">
    <text evidence="3">Catalyzes the biosynthesis of agmatine from arginine.</text>
</comment>
<dbReference type="GO" id="GO:0006527">
    <property type="term" value="P:L-arginine catabolic process"/>
    <property type="evidence" value="ECO:0007669"/>
    <property type="project" value="InterPro"/>
</dbReference>
<evidence type="ECO:0000256" key="9">
    <source>
        <dbReference type="ARBA" id="ARBA00022898"/>
    </source>
</evidence>
<dbReference type="PANTHER" id="PTHR43295:SF9">
    <property type="entry name" value="BIOSYNTHETIC ARGININE DECARBOXYLASE"/>
    <property type="match status" value="1"/>
</dbReference>
<keyword evidence="11" id="KW-0620">Polyamine biosynthesis</keyword>
<keyword evidence="6" id="KW-0479">Metal-binding</keyword>
<keyword evidence="12" id="KW-0456">Lyase</keyword>
<evidence type="ECO:0000259" key="16">
    <source>
        <dbReference type="Pfam" id="PF02784"/>
    </source>
</evidence>
<comment type="similarity">
    <text evidence="4">Belongs to the Orn/Lys/Arg decarboxylase class-II family. SpeA subfamily.</text>
</comment>